<dbReference type="Gene3D" id="2.130.10.10">
    <property type="entry name" value="YVTN repeat-like/Quinoprotein amine dehydrogenase"/>
    <property type="match status" value="1"/>
</dbReference>
<comment type="caution">
    <text evidence="3">The sequence shown here is derived from an EMBL/GenBank/DDBJ whole genome shotgun (WGS) entry which is preliminary data.</text>
</comment>
<dbReference type="Pfam" id="PF00400">
    <property type="entry name" value="WD40"/>
    <property type="match status" value="1"/>
</dbReference>
<accession>A0AAD1Y7E5</accession>
<dbReference type="InterPro" id="IPR001680">
    <property type="entry name" value="WD40_rpt"/>
</dbReference>
<dbReference type="PANTHER" id="PTHR32215">
    <property type="entry name" value="CILIA- AND FLAGELLA-ASSOCIATED PROTEIN 57"/>
    <property type="match status" value="1"/>
</dbReference>
<proteinExistence type="predicted"/>
<dbReference type="SMART" id="SM00320">
    <property type="entry name" value="WD40"/>
    <property type="match status" value="6"/>
</dbReference>
<dbReference type="InterPro" id="IPR015943">
    <property type="entry name" value="WD40/YVTN_repeat-like_dom_sf"/>
</dbReference>
<dbReference type="SUPFAM" id="SSF50978">
    <property type="entry name" value="WD40 repeat-like"/>
    <property type="match status" value="1"/>
</dbReference>
<evidence type="ECO:0000256" key="2">
    <source>
        <dbReference type="SAM" id="MobiDB-lite"/>
    </source>
</evidence>
<keyword evidence="4" id="KW-1185">Reference proteome</keyword>
<feature type="coiled-coil region" evidence="1">
    <location>
        <begin position="872"/>
        <end position="899"/>
    </location>
</feature>
<name>A0AAD1Y7E5_EUPCR</name>
<evidence type="ECO:0008006" key="5">
    <source>
        <dbReference type="Google" id="ProtNLM"/>
    </source>
</evidence>
<feature type="coiled-coil region" evidence="1">
    <location>
        <begin position="925"/>
        <end position="1138"/>
    </location>
</feature>
<protein>
    <recommendedName>
        <fullName evidence="5">WD repeat-containing protein 65</fullName>
    </recommendedName>
</protein>
<evidence type="ECO:0000313" key="3">
    <source>
        <dbReference type="EMBL" id="CAI2386786.1"/>
    </source>
</evidence>
<keyword evidence="1" id="KW-0175">Coiled coil</keyword>
<feature type="region of interest" description="Disordered" evidence="2">
    <location>
        <begin position="1472"/>
        <end position="1500"/>
    </location>
</feature>
<dbReference type="Proteomes" id="UP001295684">
    <property type="component" value="Unassembled WGS sequence"/>
</dbReference>
<gene>
    <name evidence="3" type="ORF">ECRASSUSDP1_LOCUS28410</name>
</gene>
<organism evidence="3 4">
    <name type="scientific">Euplotes crassus</name>
    <dbReference type="NCBI Taxonomy" id="5936"/>
    <lineage>
        <taxon>Eukaryota</taxon>
        <taxon>Sar</taxon>
        <taxon>Alveolata</taxon>
        <taxon>Ciliophora</taxon>
        <taxon>Intramacronucleata</taxon>
        <taxon>Spirotrichea</taxon>
        <taxon>Hypotrichia</taxon>
        <taxon>Euplotida</taxon>
        <taxon>Euplotidae</taxon>
        <taxon>Moneuplotes</taxon>
    </lineage>
</organism>
<dbReference type="InterPro" id="IPR036322">
    <property type="entry name" value="WD40_repeat_dom_sf"/>
</dbReference>
<feature type="compositionally biased region" description="Basic and acidic residues" evidence="2">
    <location>
        <begin position="1"/>
        <end position="10"/>
    </location>
</feature>
<feature type="compositionally biased region" description="Basic and acidic residues" evidence="2">
    <location>
        <begin position="37"/>
        <end position="50"/>
    </location>
</feature>
<evidence type="ECO:0000313" key="4">
    <source>
        <dbReference type="Proteomes" id="UP001295684"/>
    </source>
</evidence>
<reference evidence="3" key="1">
    <citation type="submission" date="2023-07" db="EMBL/GenBank/DDBJ databases">
        <authorList>
            <consortium name="AG Swart"/>
            <person name="Singh M."/>
            <person name="Singh A."/>
            <person name="Seah K."/>
            <person name="Emmerich C."/>
        </authorList>
    </citation>
    <scope>NUCLEOTIDE SEQUENCE</scope>
    <source>
        <strain evidence="3">DP1</strain>
    </source>
</reference>
<evidence type="ECO:0000256" key="1">
    <source>
        <dbReference type="SAM" id="Coils"/>
    </source>
</evidence>
<dbReference type="PANTHER" id="PTHR32215:SF0">
    <property type="entry name" value="CILIA- AND FLAGELLA-ASSOCIATED PROTEIN 57"/>
    <property type="match status" value="1"/>
</dbReference>
<feature type="region of interest" description="Disordered" evidence="2">
    <location>
        <begin position="1"/>
        <end position="51"/>
    </location>
</feature>
<feature type="coiled-coil region" evidence="1">
    <location>
        <begin position="1181"/>
        <end position="1215"/>
    </location>
</feature>
<sequence>MDKGSDKQSDLSETAQEVAKSPPIKNAMKLVPNNKEMNGDGLDKGGEKKLNKNANKAEIPDYTEFNGYKVKYRKMFIDENDPDAGRILNGVDLKIDNSFGCLSLNIEKNGMFISENENNIIFPSGDHLAKCDILSKKTDFVIRQKNKMGEIQVITSGISKKREVLIGVGDKIITEDNVLLNVSIFCCERQKWIYCEHSGIPGLNEDSKIKQVIIPDFSRYCVTLVDTPGQAPFVTFFKHERQNIHRKGEIDPKVKKIAVNPFSHHIFVAIGNEYVRNYTAGEKAVKELKETIIPQKYEKDNDFTDIKFFPDSHSFVLVSAQRNIFIIEGKSVVFIRYEQSPNLAAELTTQVDILEIDSEKANKEVEAEMEMQRSLFNEYKDKPMDLIVETHKKGFVVANQTNFGFFNIYTKNKDNEVSLIQSFCLSLKCLGINSISISFDRSYLVLSAKVLDQNIEDQLAEMKIVDEENKVKRCRTELYQFCLSDAYSLKDPNFKPIFKNGNPLGAILDISVSVSKNLVSSVGADKYLRIFEYSVENNKISSPIIPIDTLDTNYRQLCCYYSKEVLHSVSMHPMGFQVAVGTREGVKIFYLIEDGIKLAVEIHGKVCKFLRYSNGGHFLAAGNGNNITIIDPYTFQSQFTLVGHPSSVRYLKWTESDSHLLSNCHHGTSYGWCSDFEMYKNRGMKNERGEPELLEFNIKHTTLNSYVYDEEYDLACYCTSDCKMNIMSTKFGCKSYLTVENEEEITSLCLAKNLQVLFTGTAFGSIKVFLWPIMLENGEDGELPECAEFHIHASRITSLEISHDHKFLISSSEDGSIFFNKIYQYTNGVDFESNIANIQDAHPLQKRQYYQAQKCKVHLHMNNLSLVFKSALEQKSHQIQELKYKAENLKAYYQEERNAVANKYAEEINSLNAEEVNNFEKEKIEAKHMEEREALIAQIAEAQKNHKDQTNQLNLDYDNKLKIAYEQRDKLVEEYERITIEYKRRLDVIQQENQKALKHIEKEYKEKYEELQKNHIRLINDKKRDGEKFNIALDQCEEDYEKEIQKKKREFDEFMKMLTEETDELKDTRDENKREADKLEKRIRECEINRKKYEQEQNNLKETKNIQEEELNNAKDQLKDKQSVIKNKEKVIKELKNYSEHLENFKFVLNSKINSLKNEKAPMEEQVKILEGHIRSIYNELAEETTKNKNLGIKLEESKKQYEKMRKETLRAKVDLVTFTKRKIQMMQYDLQNALKSMNPKEISEVVQKYNKHFNVSGIGTNLTKGVISRNRDDSEDSDEDIVKEELVRQRNWLDSQLKNMSKSNKKLENERKKIQNDNLELIYECNSLRKQNGEISKKVLVLEKKFKDLCGISVNNSEMIDSQIENFLKKASTISTKHKETPFVTMKKEKNSHNRSNLLSTYYAQYSKPGKMGSKNYSTEISNKKMKHYKSGRRNLNSIFGDLKHNQDALQSQNLELRILRDQVSTFMNEATGRENKRSSSQPPLPDLPILRSDSKNLL</sequence>
<feature type="coiled-coil region" evidence="1">
    <location>
        <begin position="1291"/>
        <end position="1325"/>
    </location>
</feature>
<dbReference type="EMBL" id="CAMPGE010029319">
    <property type="protein sequence ID" value="CAI2386786.1"/>
    <property type="molecule type" value="Genomic_DNA"/>
</dbReference>
<feature type="coiled-coil region" evidence="1">
    <location>
        <begin position="344"/>
        <end position="382"/>
    </location>
</feature>
<dbReference type="InterPro" id="IPR052993">
    <property type="entry name" value="CFA-57"/>
</dbReference>